<feature type="region of interest" description="Disordered" evidence="1">
    <location>
        <begin position="111"/>
        <end position="138"/>
    </location>
</feature>
<proteinExistence type="predicted"/>
<evidence type="ECO:0000313" key="2">
    <source>
        <dbReference type="EMBL" id="KAF2963056.1"/>
    </source>
</evidence>
<feature type="compositionally biased region" description="Basic and acidic residues" evidence="1">
    <location>
        <begin position="121"/>
        <end position="135"/>
    </location>
</feature>
<comment type="caution">
    <text evidence="2">The sequence shown here is derived from an EMBL/GenBank/DDBJ whole genome shotgun (WGS) entry which is preliminary data.</text>
</comment>
<dbReference type="InParanoid" id="A0A7C8MWZ4"/>
<protein>
    <submittedName>
        <fullName evidence="2">Uncharacterized protein</fullName>
    </submittedName>
</protein>
<dbReference type="AlphaFoldDB" id="A0A7C8MWZ4"/>
<organism evidence="2 3">
    <name type="scientific">Xylaria multiplex</name>
    <dbReference type="NCBI Taxonomy" id="323545"/>
    <lineage>
        <taxon>Eukaryota</taxon>
        <taxon>Fungi</taxon>
        <taxon>Dikarya</taxon>
        <taxon>Ascomycota</taxon>
        <taxon>Pezizomycotina</taxon>
        <taxon>Sordariomycetes</taxon>
        <taxon>Xylariomycetidae</taxon>
        <taxon>Xylariales</taxon>
        <taxon>Xylariaceae</taxon>
        <taxon>Xylaria</taxon>
    </lineage>
</organism>
<sequence length="152" mass="15828">MAEDITLLIESDGCVSLVEWDAEVLNEKVEGKMLVEGGDEIGIGMGGGLNTGPPVREDSTGKLEGTVVGIPTIFAGDDMDIDENGLDESDVGVAEVSNAGENDVELILVVARGEDEGSGGDDDKDRSKDVERAAEPVDTAALPLMNNIQVNV</sequence>
<reference evidence="2 3" key="1">
    <citation type="submission" date="2019-12" db="EMBL/GenBank/DDBJ databases">
        <title>Draft genome sequence of the ascomycete Xylaria multiplex DSM 110363.</title>
        <authorList>
            <person name="Buettner E."/>
            <person name="Kellner H."/>
        </authorList>
    </citation>
    <scope>NUCLEOTIDE SEQUENCE [LARGE SCALE GENOMIC DNA]</scope>
    <source>
        <strain evidence="2 3">DSM 110363</strain>
    </source>
</reference>
<accession>A0A7C8MWZ4</accession>
<dbReference type="EMBL" id="WUBL01000236">
    <property type="protein sequence ID" value="KAF2963056.1"/>
    <property type="molecule type" value="Genomic_DNA"/>
</dbReference>
<evidence type="ECO:0000313" key="3">
    <source>
        <dbReference type="Proteomes" id="UP000481858"/>
    </source>
</evidence>
<dbReference type="Proteomes" id="UP000481858">
    <property type="component" value="Unassembled WGS sequence"/>
</dbReference>
<keyword evidence="3" id="KW-1185">Reference proteome</keyword>
<evidence type="ECO:0000256" key="1">
    <source>
        <dbReference type="SAM" id="MobiDB-lite"/>
    </source>
</evidence>
<gene>
    <name evidence="2" type="ORF">GQX73_g10510</name>
</gene>
<name>A0A7C8MWZ4_9PEZI</name>